<dbReference type="GO" id="GO:0022857">
    <property type="term" value="F:transmembrane transporter activity"/>
    <property type="evidence" value="ECO:0007669"/>
    <property type="project" value="InterPro"/>
</dbReference>
<keyword evidence="5 6" id="KW-0472">Membrane</keyword>
<dbReference type="Gene3D" id="1.20.1740.10">
    <property type="entry name" value="Amino acid/polyamine transporter I"/>
    <property type="match status" value="1"/>
</dbReference>
<evidence type="ECO:0000256" key="6">
    <source>
        <dbReference type="SAM" id="Phobius"/>
    </source>
</evidence>
<dbReference type="OrthoDB" id="9806937at2"/>
<dbReference type="InterPro" id="IPR050367">
    <property type="entry name" value="APC_superfamily"/>
</dbReference>
<feature type="transmembrane region" description="Helical" evidence="6">
    <location>
        <begin position="88"/>
        <end position="113"/>
    </location>
</feature>
<dbReference type="PANTHER" id="PTHR42770">
    <property type="entry name" value="AMINO ACID TRANSPORTER-RELATED"/>
    <property type="match status" value="1"/>
</dbReference>
<feature type="transmembrane region" description="Helical" evidence="6">
    <location>
        <begin position="334"/>
        <end position="354"/>
    </location>
</feature>
<sequence>MSSQNTSLKRDLGLVAAITIVVGNMIGSGVFGLPSALAKVATPPIIILAWVIVAIGATIIALSYGNLSRSIPKAGGPVVYTEAALGKFWGYIVSLVWWVGSAVGNAAIVDLSFTQLAQLIPAIDFPFYKLVTTLSILWLFTYINICGVKFAGWISIVTTILKASVFILVIILAIPHLNFDLFRSNSSPLSLQGETDIFTMFSAAIALIFWAFTGLESSTMAGGEIKNPERNIQRSVVWGLAIVGIIYILINISLFALIPQDRLAESSSPFADAINLALNTNIGGDIVNVAILVSVAGALSGWILTTGRSIYAASKDKFFIASFAKIHPKYATPYVALIASSLITSIFFFLNFYSDISGNTQGLSHFVNITTVAAFINLPTYLVTVISEYVLIRKGKMQSSKANHVRLFLAFAFSIIFLYFGFIGSIVPVIYWIISIGLLLVGLFCYPIFRKSHLED</sequence>
<comment type="caution">
    <text evidence="7">The sequence shown here is derived from an EMBL/GenBank/DDBJ whole genome shotgun (WGS) entry which is preliminary data.</text>
</comment>
<dbReference type="GO" id="GO:0005886">
    <property type="term" value="C:plasma membrane"/>
    <property type="evidence" value="ECO:0007669"/>
    <property type="project" value="UniProtKB-SubCell"/>
</dbReference>
<organism evidence="7 8">
    <name type="scientific">Dysgonomonas alginatilytica</name>
    <dbReference type="NCBI Taxonomy" id="1605892"/>
    <lineage>
        <taxon>Bacteria</taxon>
        <taxon>Pseudomonadati</taxon>
        <taxon>Bacteroidota</taxon>
        <taxon>Bacteroidia</taxon>
        <taxon>Bacteroidales</taxon>
        <taxon>Dysgonomonadaceae</taxon>
        <taxon>Dysgonomonas</taxon>
    </lineage>
</organism>
<feature type="transmembrane region" description="Helical" evidence="6">
    <location>
        <begin position="150"/>
        <end position="177"/>
    </location>
</feature>
<keyword evidence="8" id="KW-1185">Reference proteome</keyword>
<feature type="transmembrane region" description="Helical" evidence="6">
    <location>
        <begin position="286"/>
        <end position="313"/>
    </location>
</feature>
<feature type="transmembrane region" description="Helical" evidence="6">
    <location>
        <begin position="125"/>
        <end position="143"/>
    </location>
</feature>
<dbReference type="EMBL" id="QICL01000024">
    <property type="protein sequence ID" value="PXV61879.1"/>
    <property type="molecule type" value="Genomic_DNA"/>
</dbReference>
<gene>
    <name evidence="7" type="ORF">CLV62_12434</name>
</gene>
<evidence type="ECO:0000256" key="1">
    <source>
        <dbReference type="ARBA" id="ARBA00004651"/>
    </source>
</evidence>
<comment type="subcellular location">
    <subcellularLocation>
        <location evidence="1">Cell membrane</location>
        <topology evidence="1">Multi-pass membrane protein</topology>
    </subcellularLocation>
</comment>
<dbReference type="PANTHER" id="PTHR42770:SF7">
    <property type="entry name" value="MEMBRANE PROTEIN"/>
    <property type="match status" value="1"/>
</dbReference>
<feature type="transmembrane region" description="Helical" evidence="6">
    <location>
        <begin position="45"/>
        <end position="67"/>
    </location>
</feature>
<evidence type="ECO:0000256" key="5">
    <source>
        <dbReference type="ARBA" id="ARBA00023136"/>
    </source>
</evidence>
<evidence type="ECO:0000256" key="4">
    <source>
        <dbReference type="ARBA" id="ARBA00022989"/>
    </source>
</evidence>
<evidence type="ECO:0000313" key="8">
    <source>
        <dbReference type="Proteomes" id="UP000247973"/>
    </source>
</evidence>
<feature type="transmembrane region" description="Helical" evidence="6">
    <location>
        <begin position="197"/>
        <end position="215"/>
    </location>
</feature>
<dbReference type="PIRSF" id="PIRSF006060">
    <property type="entry name" value="AA_transporter"/>
    <property type="match status" value="1"/>
</dbReference>
<accession>A0A2V3PN22</accession>
<feature type="transmembrane region" description="Helical" evidence="6">
    <location>
        <begin position="429"/>
        <end position="449"/>
    </location>
</feature>
<feature type="transmembrane region" description="Helical" evidence="6">
    <location>
        <begin position="366"/>
        <end position="392"/>
    </location>
</feature>
<evidence type="ECO:0000256" key="2">
    <source>
        <dbReference type="ARBA" id="ARBA00022475"/>
    </source>
</evidence>
<keyword evidence="3 6" id="KW-0812">Transmembrane</keyword>
<feature type="transmembrane region" description="Helical" evidence="6">
    <location>
        <begin position="404"/>
        <end position="423"/>
    </location>
</feature>
<dbReference type="AlphaFoldDB" id="A0A2V3PN22"/>
<dbReference type="Pfam" id="PF13520">
    <property type="entry name" value="AA_permease_2"/>
    <property type="match status" value="1"/>
</dbReference>
<dbReference type="RefSeq" id="WP_110311756.1">
    <property type="nucleotide sequence ID" value="NZ_QICL01000024.1"/>
</dbReference>
<dbReference type="Proteomes" id="UP000247973">
    <property type="component" value="Unassembled WGS sequence"/>
</dbReference>
<name>A0A2V3PN22_9BACT</name>
<reference evidence="7 8" key="1">
    <citation type="submission" date="2018-03" db="EMBL/GenBank/DDBJ databases">
        <title>Genomic Encyclopedia of Archaeal and Bacterial Type Strains, Phase II (KMG-II): from individual species to whole genera.</title>
        <authorList>
            <person name="Goeker M."/>
        </authorList>
    </citation>
    <scope>NUCLEOTIDE SEQUENCE [LARGE SCALE GENOMIC DNA]</scope>
    <source>
        <strain evidence="7 8">DSM 100214</strain>
    </source>
</reference>
<evidence type="ECO:0000256" key="3">
    <source>
        <dbReference type="ARBA" id="ARBA00022692"/>
    </source>
</evidence>
<feature type="transmembrane region" description="Helical" evidence="6">
    <location>
        <begin position="236"/>
        <end position="258"/>
    </location>
</feature>
<keyword evidence="4 6" id="KW-1133">Transmembrane helix</keyword>
<protein>
    <submittedName>
        <fullName evidence="7">L-asparagine transporter-like permease</fullName>
    </submittedName>
</protein>
<keyword evidence="2" id="KW-1003">Cell membrane</keyword>
<evidence type="ECO:0000313" key="7">
    <source>
        <dbReference type="EMBL" id="PXV61879.1"/>
    </source>
</evidence>
<feature type="transmembrane region" description="Helical" evidence="6">
    <location>
        <begin position="12"/>
        <end position="33"/>
    </location>
</feature>
<proteinExistence type="predicted"/>
<dbReference type="InterPro" id="IPR002293">
    <property type="entry name" value="AA/rel_permease1"/>
</dbReference>